<keyword evidence="6" id="KW-1185">Reference proteome</keyword>
<dbReference type="GO" id="GO:0016758">
    <property type="term" value="F:hexosyltransferase activity"/>
    <property type="evidence" value="ECO:0007669"/>
    <property type="project" value="UniProtKB-ARBA"/>
</dbReference>
<reference evidence="5" key="1">
    <citation type="journal article" date="2014" name="Int. J. Syst. Evol. Microbiol.">
        <title>Complete genome sequence of Corynebacterium casei LMG S-19264T (=DSM 44701T), isolated from a smear-ripened cheese.</title>
        <authorList>
            <consortium name="US DOE Joint Genome Institute (JGI-PGF)"/>
            <person name="Walter F."/>
            <person name="Albersmeier A."/>
            <person name="Kalinowski J."/>
            <person name="Ruckert C."/>
        </authorList>
    </citation>
    <scope>NUCLEOTIDE SEQUENCE</scope>
    <source>
        <strain evidence="5">JCM 4784</strain>
    </source>
</reference>
<comment type="similarity">
    <text evidence="1">Belongs to the glycosyltransferase 28 family.</text>
</comment>
<name>A0A919DRL9_9ACTN</name>
<dbReference type="EMBL" id="BNBT01000071">
    <property type="protein sequence ID" value="GHE70918.1"/>
    <property type="molecule type" value="Genomic_DNA"/>
</dbReference>
<reference evidence="5" key="2">
    <citation type="submission" date="2020-09" db="EMBL/GenBank/DDBJ databases">
        <authorList>
            <person name="Sun Q."/>
            <person name="Ohkuma M."/>
        </authorList>
    </citation>
    <scope>NUCLEOTIDE SEQUENCE</scope>
    <source>
        <strain evidence="5">JCM 4784</strain>
    </source>
</reference>
<dbReference type="SUPFAM" id="SSF53756">
    <property type="entry name" value="UDP-Glycosyltransferase/glycogen phosphorylase"/>
    <property type="match status" value="1"/>
</dbReference>
<evidence type="ECO:0000256" key="2">
    <source>
        <dbReference type="ARBA" id="ARBA00022676"/>
    </source>
</evidence>
<dbReference type="Proteomes" id="UP000608024">
    <property type="component" value="Unassembled WGS sequence"/>
</dbReference>
<accession>A0A919DRL9</accession>
<feature type="domain" description="Cyclic nucleotide-binding" evidence="4">
    <location>
        <begin position="289"/>
        <end position="364"/>
    </location>
</feature>
<evidence type="ECO:0000313" key="6">
    <source>
        <dbReference type="Proteomes" id="UP000608024"/>
    </source>
</evidence>
<comment type="caution">
    <text evidence="5">The sequence shown here is derived from an EMBL/GenBank/DDBJ whole genome shotgun (WGS) entry which is preliminary data.</text>
</comment>
<dbReference type="AlphaFoldDB" id="A0A919DRL9"/>
<protein>
    <submittedName>
        <fullName evidence="5">Glycosyl transferase</fullName>
    </submittedName>
</protein>
<dbReference type="InterPro" id="IPR000595">
    <property type="entry name" value="cNMP-bd_dom"/>
</dbReference>
<sequence length="426" mass="45083">MILRVLLTTWAWPSHLYPMVPLGWALQAAGHDVRVAVGPGLADAVGRAGLSPVTVADDADLVGMSTAPALSSWHRQARWTNDWLGRPELLSPPQREMYAALGHKQTAMAAAMVDGLVGFARAWRPDLVVHDAVTFAGLVAGAVLDVPTAATLWGNIVLPKHHRDPLTGDLAPDFAALFERFGVAPKAEPDVWIDPCPPRMSLPSPDPRLRYRYVPYNGPGAGPDWLLDAPARPRVCVTWGLTSGRIGGSGAPEVFDQVLAAVRDLDADLVLALSDAGQAPPEGLPAGTRVVENLPLSLLLPSCAAVVHQGGGGTTMTSVWSGTPQLIVSPRPEQMMTGDRLETLGAGRHLVRGELAADTPRSATRQIRDALFGLLDDAAHARAARELRHDMLAQPAPAALVPHLESLAAAGPSAAPAHGPHRKDTR</sequence>
<dbReference type="InterPro" id="IPR050426">
    <property type="entry name" value="Glycosyltransferase_28"/>
</dbReference>
<evidence type="ECO:0000313" key="5">
    <source>
        <dbReference type="EMBL" id="GHE70918.1"/>
    </source>
</evidence>
<dbReference type="GO" id="GO:0008194">
    <property type="term" value="F:UDP-glycosyltransferase activity"/>
    <property type="evidence" value="ECO:0007669"/>
    <property type="project" value="InterPro"/>
</dbReference>
<evidence type="ECO:0000256" key="3">
    <source>
        <dbReference type="ARBA" id="ARBA00022679"/>
    </source>
</evidence>
<dbReference type="PANTHER" id="PTHR48050">
    <property type="entry name" value="STEROL 3-BETA-GLUCOSYLTRANSFERASE"/>
    <property type="match status" value="1"/>
</dbReference>
<dbReference type="CDD" id="cd03784">
    <property type="entry name" value="GT1_Gtf-like"/>
    <property type="match status" value="1"/>
</dbReference>
<dbReference type="Pfam" id="PF21036">
    <property type="entry name" value="EryCIII-like_N"/>
    <property type="match status" value="1"/>
</dbReference>
<dbReference type="GO" id="GO:0017000">
    <property type="term" value="P:antibiotic biosynthetic process"/>
    <property type="evidence" value="ECO:0007669"/>
    <property type="project" value="UniProtKB-ARBA"/>
</dbReference>
<evidence type="ECO:0000256" key="1">
    <source>
        <dbReference type="ARBA" id="ARBA00006962"/>
    </source>
</evidence>
<dbReference type="PROSITE" id="PS50042">
    <property type="entry name" value="CNMP_BINDING_3"/>
    <property type="match status" value="1"/>
</dbReference>
<evidence type="ECO:0000259" key="4">
    <source>
        <dbReference type="PROSITE" id="PS50042"/>
    </source>
</evidence>
<dbReference type="RefSeq" id="WP_190137755.1">
    <property type="nucleotide sequence ID" value="NZ_BNBT01000071.1"/>
</dbReference>
<dbReference type="PANTHER" id="PTHR48050:SF13">
    <property type="entry name" value="STEROL 3-BETA-GLUCOSYLTRANSFERASE UGT80A2"/>
    <property type="match status" value="1"/>
</dbReference>
<dbReference type="Pfam" id="PF06722">
    <property type="entry name" value="EryCIII-like_C"/>
    <property type="match status" value="1"/>
</dbReference>
<dbReference type="InterPro" id="IPR048284">
    <property type="entry name" value="EryCIII-like_N"/>
</dbReference>
<organism evidence="5 6">
    <name type="scientific">Streptomyces longispororuber</name>
    <dbReference type="NCBI Taxonomy" id="68230"/>
    <lineage>
        <taxon>Bacteria</taxon>
        <taxon>Bacillati</taxon>
        <taxon>Actinomycetota</taxon>
        <taxon>Actinomycetes</taxon>
        <taxon>Kitasatosporales</taxon>
        <taxon>Streptomycetaceae</taxon>
        <taxon>Streptomyces</taxon>
    </lineage>
</organism>
<dbReference type="Gene3D" id="3.40.50.2000">
    <property type="entry name" value="Glycogen Phosphorylase B"/>
    <property type="match status" value="2"/>
</dbReference>
<dbReference type="InterPro" id="IPR010610">
    <property type="entry name" value="EryCIII-like_C"/>
</dbReference>
<dbReference type="InterPro" id="IPR002213">
    <property type="entry name" value="UDP_glucos_trans"/>
</dbReference>
<gene>
    <name evidence="5" type="ORF">GCM10018785_44140</name>
</gene>
<keyword evidence="3 5" id="KW-0808">Transferase</keyword>
<keyword evidence="2" id="KW-0328">Glycosyltransferase</keyword>
<proteinExistence type="inferred from homology"/>